<sequence length="186" mass="20451">MCRKCPESVTPLSARLPFRLVILPPMTEDDIYADFAARGVPVQKHEHAAVYRVDESAAIHEALPAAHTKNLFLKDKKGQFWLITLPHDRRADLKAFAELLGAGKFSFGKPDDMERLLHITPGAVSPLAAPNASAEELTVVFDASFDDQPLIAVHPLRNTATIAMPFDALTGWLGDKGHEPRIVKLP</sequence>
<name>A0A401IXE8_SPHXE</name>
<dbReference type="Proteomes" id="UP000290975">
    <property type="component" value="Unassembled WGS sequence"/>
</dbReference>
<dbReference type="SUPFAM" id="SSF55826">
    <property type="entry name" value="YbaK/ProRS associated domain"/>
    <property type="match status" value="1"/>
</dbReference>
<dbReference type="PANTHER" id="PTHR31423">
    <property type="entry name" value="YBAK DOMAIN-CONTAINING PROTEIN"/>
    <property type="match status" value="1"/>
</dbReference>
<evidence type="ECO:0000256" key="1">
    <source>
        <dbReference type="ARBA" id="ARBA00010201"/>
    </source>
</evidence>
<dbReference type="InterPro" id="IPR040285">
    <property type="entry name" value="ProX/PRXD1"/>
</dbReference>
<dbReference type="InterPro" id="IPR036754">
    <property type="entry name" value="YbaK/aa-tRNA-synt-asso_dom_sf"/>
</dbReference>
<dbReference type="PANTHER" id="PTHR31423:SF3">
    <property type="entry name" value="PROLYL-TRNA SYNTHETASE ASSOCIATED DOMAIN-CONTAINING PROTEIN 1-RELATED"/>
    <property type="match status" value="1"/>
</dbReference>
<dbReference type="Pfam" id="PF04073">
    <property type="entry name" value="tRNA_edit"/>
    <property type="match status" value="1"/>
</dbReference>
<evidence type="ECO:0000259" key="2">
    <source>
        <dbReference type="Pfam" id="PF04073"/>
    </source>
</evidence>
<dbReference type="EMBL" id="BBQY01000001">
    <property type="protein sequence ID" value="GBH29017.1"/>
    <property type="molecule type" value="Genomic_DNA"/>
</dbReference>
<reference evidence="3 4" key="1">
    <citation type="submission" date="2014-12" db="EMBL/GenBank/DDBJ databases">
        <title>Whole genome sequencing of Sphingobium xenophagum OW59.</title>
        <authorList>
            <person name="Ohta Y."/>
            <person name="Nishi S."/>
            <person name="Hatada Y."/>
        </authorList>
    </citation>
    <scope>NUCLEOTIDE SEQUENCE [LARGE SCALE GENOMIC DNA]</scope>
    <source>
        <strain evidence="3 4">OW59</strain>
    </source>
</reference>
<proteinExistence type="inferred from homology"/>
<dbReference type="AlphaFoldDB" id="A0A401IXE8"/>
<keyword evidence="4" id="KW-1185">Reference proteome</keyword>
<evidence type="ECO:0000313" key="4">
    <source>
        <dbReference type="Proteomes" id="UP000290975"/>
    </source>
</evidence>
<evidence type="ECO:0000313" key="3">
    <source>
        <dbReference type="EMBL" id="GBH29017.1"/>
    </source>
</evidence>
<dbReference type="InterPro" id="IPR007214">
    <property type="entry name" value="YbaK/aa-tRNA-synth-assoc-dom"/>
</dbReference>
<feature type="domain" description="YbaK/aminoacyl-tRNA synthetase-associated" evidence="2">
    <location>
        <begin position="47"/>
        <end position="167"/>
    </location>
</feature>
<dbReference type="CDD" id="cd04335">
    <property type="entry name" value="PrdX_deacylase"/>
    <property type="match status" value="1"/>
</dbReference>
<organism evidence="3 4">
    <name type="scientific">Sphingobium xenophagum</name>
    <dbReference type="NCBI Taxonomy" id="121428"/>
    <lineage>
        <taxon>Bacteria</taxon>
        <taxon>Pseudomonadati</taxon>
        <taxon>Pseudomonadota</taxon>
        <taxon>Alphaproteobacteria</taxon>
        <taxon>Sphingomonadales</taxon>
        <taxon>Sphingomonadaceae</taxon>
        <taxon>Sphingobium</taxon>
    </lineage>
</organism>
<dbReference type="Gene3D" id="3.90.960.10">
    <property type="entry name" value="YbaK/aminoacyl-tRNA synthetase-associated domain"/>
    <property type="match status" value="1"/>
</dbReference>
<protein>
    <submittedName>
        <fullName evidence="3">Ala-tRNA(Pro) deacylase</fullName>
    </submittedName>
</protein>
<comment type="similarity">
    <text evidence="1">Belongs to the PRORSD1 family.</text>
</comment>
<accession>A0A401IXE8</accession>
<comment type="caution">
    <text evidence="3">The sequence shown here is derived from an EMBL/GenBank/DDBJ whole genome shotgun (WGS) entry which is preliminary data.</text>
</comment>
<dbReference type="FunFam" id="3.90.960.10:FF:000005">
    <property type="entry name" value="Putative prolyl-tRNA synthetase"/>
    <property type="match status" value="1"/>
</dbReference>
<gene>
    <name evidence="3" type="ORF">MBESOW_P0270</name>
</gene>
<dbReference type="GO" id="GO:0002161">
    <property type="term" value="F:aminoacyl-tRNA deacylase activity"/>
    <property type="evidence" value="ECO:0007669"/>
    <property type="project" value="InterPro"/>
</dbReference>